<accession>A0ACB0F6L6</accession>
<sequence length="174" mass="18295">MGAQGAREGRARAGCQIAAARLPCVLCRTPLPRPRAPPPSLLRSPLGRPASLPRPAPSAPPQASATPAPADPPAASPQPPHPCTCSALPQTSHPWALLPGRWEERPVLDPEREGRGLGGRGWQPPGEGGSGWRQGGAAFPTEHFVMAKPRRESPSPETLQTPLQQARCAGSETY</sequence>
<dbReference type="EMBL" id="OX596116">
    <property type="protein sequence ID" value="CAI9708294.1"/>
    <property type="molecule type" value="Genomic_DNA"/>
</dbReference>
<gene>
    <name evidence="1" type="ORF">MRATA1EN3_LOCUS19507</name>
</gene>
<protein>
    <submittedName>
        <fullName evidence="1">Uncharacterized protein</fullName>
    </submittedName>
</protein>
<evidence type="ECO:0000313" key="1">
    <source>
        <dbReference type="EMBL" id="CAI9708294.1"/>
    </source>
</evidence>
<reference evidence="1" key="1">
    <citation type="submission" date="2023-05" db="EMBL/GenBank/DDBJ databases">
        <authorList>
            <consortium name="ELIXIR-Norway"/>
        </authorList>
    </citation>
    <scope>NUCLEOTIDE SEQUENCE</scope>
</reference>
<organism evidence="1 2">
    <name type="scientific">Rangifer tarandus platyrhynchus</name>
    <name type="common">Svalbard reindeer</name>
    <dbReference type="NCBI Taxonomy" id="3082113"/>
    <lineage>
        <taxon>Eukaryota</taxon>
        <taxon>Metazoa</taxon>
        <taxon>Chordata</taxon>
        <taxon>Craniata</taxon>
        <taxon>Vertebrata</taxon>
        <taxon>Euteleostomi</taxon>
        <taxon>Mammalia</taxon>
        <taxon>Eutheria</taxon>
        <taxon>Laurasiatheria</taxon>
        <taxon>Artiodactyla</taxon>
        <taxon>Ruminantia</taxon>
        <taxon>Pecora</taxon>
        <taxon>Cervidae</taxon>
        <taxon>Odocoileinae</taxon>
        <taxon>Rangifer</taxon>
    </lineage>
</organism>
<name>A0ACB0F6L6_RANTA</name>
<evidence type="ECO:0000313" key="2">
    <source>
        <dbReference type="Proteomes" id="UP001162501"/>
    </source>
</evidence>
<proteinExistence type="predicted"/>
<dbReference type="Proteomes" id="UP001162501">
    <property type="component" value="Chromosome 32"/>
</dbReference>